<keyword evidence="2" id="KW-0732">Signal</keyword>
<feature type="domain" description="EF-hand" evidence="10">
    <location>
        <begin position="66"/>
        <end position="101"/>
    </location>
</feature>
<keyword evidence="5" id="KW-0333">Golgi apparatus</keyword>
<dbReference type="Gene3D" id="1.10.238.10">
    <property type="entry name" value="EF-hand"/>
    <property type="match status" value="3"/>
</dbReference>
<dbReference type="Proteomes" id="UP000030746">
    <property type="component" value="Unassembled WGS sequence"/>
</dbReference>
<dbReference type="GO" id="GO:0017156">
    <property type="term" value="P:calcium-ion regulated exocytosis"/>
    <property type="evidence" value="ECO:0007669"/>
    <property type="project" value="TreeGrafter"/>
</dbReference>
<evidence type="ECO:0000313" key="12">
    <source>
        <dbReference type="Proteomes" id="UP000030746"/>
    </source>
</evidence>
<dbReference type="CDD" id="cd16225">
    <property type="entry name" value="EFh_CREC_cab45"/>
    <property type="match status" value="1"/>
</dbReference>
<keyword evidence="4" id="KW-0106">Calcium</keyword>
<dbReference type="PROSITE" id="PS50222">
    <property type="entry name" value="EF_HAND_2"/>
    <property type="match status" value="2"/>
</dbReference>
<evidence type="ECO:0000256" key="9">
    <source>
        <dbReference type="ARBA" id="ARBA00031511"/>
    </source>
</evidence>
<evidence type="ECO:0000313" key="11">
    <source>
        <dbReference type="EMBL" id="ESO99275.1"/>
    </source>
</evidence>
<dbReference type="InterPro" id="IPR018247">
    <property type="entry name" value="EF_Hand_1_Ca_BS"/>
</dbReference>
<dbReference type="PROSITE" id="PS00018">
    <property type="entry name" value="EF_HAND_1"/>
    <property type="match status" value="3"/>
</dbReference>
<keyword evidence="3" id="KW-0677">Repeat</keyword>
<dbReference type="Pfam" id="PF13499">
    <property type="entry name" value="EF-hand_7"/>
    <property type="match status" value="1"/>
</dbReference>
<protein>
    <recommendedName>
        <fullName evidence="8">45 kDa calcium-binding protein</fullName>
    </recommendedName>
    <alternativeName>
        <fullName evidence="9">Stromal cell-derived factor 4</fullName>
    </alternativeName>
</protein>
<proteinExistence type="predicted"/>
<evidence type="ECO:0000259" key="10">
    <source>
        <dbReference type="PROSITE" id="PS50222"/>
    </source>
</evidence>
<dbReference type="SMART" id="SM00054">
    <property type="entry name" value="EFh"/>
    <property type="match status" value="4"/>
</dbReference>
<reference evidence="11 12" key="1">
    <citation type="journal article" date="2013" name="Nature">
        <title>Insights into bilaterian evolution from three spiralian genomes.</title>
        <authorList>
            <person name="Simakov O."/>
            <person name="Marletaz F."/>
            <person name="Cho S.J."/>
            <person name="Edsinger-Gonzales E."/>
            <person name="Havlak P."/>
            <person name="Hellsten U."/>
            <person name="Kuo D.H."/>
            <person name="Larsson T."/>
            <person name="Lv J."/>
            <person name="Arendt D."/>
            <person name="Savage R."/>
            <person name="Osoegawa K."/>
            <person name="de Jong P."/>
            <person name="Grimwood J."/>
            <person name="Chapman J.A."/>
            <person name="Shapiro H."/>
            <person name="Aerts A."/>
            <person name="Otillar R.P."/>
            <person name="Terry A.Y."/>
            <person name="Boore J.L."/>
            <person name="Grigoriev I.V."/>
            <person name="Lindberg D.R."/>
            <person name="Seaver E.C."/>
            <person name="Weisblat D.A."/>
            <person name="Putnam N.H."/>
            <person name="Rokhsar D.S."/>
        </authorList>
    </citation>
    <scope>NUCLEOTIDE SEQUENCE [LARGE SCALE GENOMIC DNA]</scope>
</reference>
<evidence type="ECO:0000256" key="3">
    <source>
        <dbReference type="ARBA" id="ARBA00022737"/>
    </source>
</evidence>
<name>V4AW11_LOTGI</name>
<feature type="domain" description="EF-hand" evidence="10">
    <location>
        <begin position="105"/>
        <end position="140"/>
    </location>
</feature>
<dbReference type="GeneID" id="20230996"/>
<keyword evidence="6" id="KW-0325">Glycoprotein</keyword>
<evidence type="ECO:0000256" key="4">
    <source>
        <dbReference type="ARBA" id="ARBA00022837"/>
    </source>
</evidence>
<dbReference type="GO" id="GO:0005783">
    <property type="term" value="C:endoplasmic reticulum"/>
    <property type="evidence" value="ECO:0007669"/>
    <property type="project" value="TreeGrafter"/>
</dbReference>
<dbReference type="KEGG" id="lgi:LOTGIDRAFT_113682"/>
<dbReference type="CTD" id="20230996"/>
<dbReference type="InterPro" id="IPR002048">
    <property type="entry name" value="EF_hand_dom"/>
</dbReference>
<organism evidence="11 12">
    <name type="scientific">Lottia gigantea</name>
    <name type="common">Giant owl limpet</name>
    <dbReference type="NCBI Taxonomy" id="225164"/>
    <lineage>
        <taxon>Eukaryota</taxon>
        <taxon>Metazoa</taxon>
        <taxon>Spiralia</taxon>
        <taxon>Lophotrochozoa</taxon>
        <taxon>Mollusca</taxon>
        <taxon>Gastropoda</taxon>
        <taxon>Patellogastropoda</taxon>
        <taxon>Lottioidea</taxon>
        <taxon>Lottiidae</taxon>
        <taxon>Lottia</taxon>
    </lineage>
</organism>
<dbReference type="STRING" id="225164.V4AW11"/>
<evidence type="ECO:0000256" key="2">
    <source>
        <dbReference type="ARBA" id="ARBA00022729"/>
    </source>
</evidence>
<evidence type="ECO:0000256" key="1">
    <source>
        <dbReference type="ARBA" id="ARBA00022723"/>
    </source>
</evidence>
<keyword evidence="1" id="KW-0479">Metal-binding</keyword>
<accession>V4AW11</accession>
<dbReference type="PANTHER" id="PTHR10827">
    <property type="entry name" value="RETICULOCALBIN"/>
    <property type="match status" value="1"/>
</dbReference>
<keyword evidence="12" id="KW-1185">Reference proteome</keyword>
<evidence type="ECO:0000256" key="5">
    <source>
        <dbReference type="ARBA" id="ARBA00023034"/>
    </source>
</evidence>
<dbReference type="HOGENOM" id="CLU_044718_1_1_1"/>
<dbReference type="RefSeq" id="XP_009049768.1">
    <property type="nucleotide sequence ID" value="XM_009051520.1"/>
</dbReference>
<dbReference type="SUPFAM" id="SSF47473">
    <property type="entry name" value="EF-hand"/>
    <property type="match status" value="2"/>
</dbReference>
<dbReference type="GO" id="GO:0005796">
    <property type="term" value="C:Golgi lumen"/>
    <property type="evidence" value="ECO:0007669"/>
    <property type="project" value="UniProtKB-SubCell"/>
</dbReference>
<dbReference type="OMA" id="MNEYSAL"/>
<dbReference type="EMBL" id="KB201037">
    <property type="protein sequence ID" value="ESO99275.1"/>
    <property type="molecule type" value="Genomic_DNA"/>
</dbReference>
<evidence type="ECO:0000256" key="6">
    <source>
        <dbReference type="ARBA" id="ARBA00023180"/>
    </source>
</evidence>
<sequence length="330" mass="38669">MIYVSKVYSKPFKFVKGESDKLTLDKLKPQDHIDALKMEHDGHINKEYHKELFLGDHEEIESDSKSADAKMKDIFKKVDLDTDGSLSELEMEDWIKQKMQEHFDEAITENEQIFKHLDPDGNGKVHWKEYYVHFLLAMDVPEEKARKHVIDYDIVELDSDDKEDLIRYKFRWADADEEPEDNELTKEEFLSFRHPEQSPKSLNNMVFSIINALDKNGDNILTVQEFAALPPGEVEGEDQKDLDRQWQKERENEFHIAVDIDRDGKATKEEVHKYIDPRNPIQAKMEAKSLISLIDVNKDNKLSIGEIMDRKDIFLSSKLADFARNVHDEF</sequence>
<comment type="subcellular location">
    <subcellularLocation>
        <location evidence="7">Golgi apparatus lumen</location>
    </subcellularLocation>
</comment>
<dbReference type="InterPro" id="IPR027240">
    <property type="entry name" value="CAB45_EFh"/>
</dbReference>
<dbReference type="AlphaFoldDB" id="V4AW11"/>
<dbReference type="OrthoDB" id="9978834at2759"/>
<dbReference type="GO" id="GO:0005509">
    <property type="term" value="F:calcium ion binding"/>
    <property type="evidence" value="ECO:0007669"/>
    <property type="project" value="InterPro"/>
</dbReference>
<evidence type="ECO:0000256" key="8">
    <source>
        <dbReference type="ARBA" id="ARBA00023817"/>
    </source>
</evidence>
<gene>
    <name evidence="11" type="ORF">LOTGIDRAFT_113682</name>
</gene>
<evidence type="ECO:0000256" key="7">
    <source>
        <dbReference type="ARBA" id="ARBA00023769"/>
    </source>
</evidence>
<dbReference type="InterPro" id="IPR011992">
    <property type="entry name" value="EF-hand-dom_pair"/>
</dbReference>
<dbReference type="PANTHER" id="PTHR10827:SF98">
    <property type="entry name" value="45 KDA CALCIUM-BINDING PROTEIN"/>
    <property type="match status" value="1"/>
</dbReference>